<evidence type="ECO:0000259" key="7">
    <source>
        <dbReference type="PROSITE" id="PS51012"/>
    </source>
</evidence>
<comment type="subcellular location">
    <subcellularLocation>
        <location evidence="6">Cell membrane</location>
        <topology evidence="6">Multi-pass membrane protein</topology>
    </subcellularLocation>
    <subcellularLocation>
        <location evidence="1">Membrane</location>
        <topology evidence="1">Multi-pass membrane protein</topology>
    </subcellularLocation>
</comment>
<dbReference type="InterPro" id="IPR000412">
    <property type="entry name" value="ABC_2_transport"/>
</dbReference>
<evidence type="ECO:0000256" key="3">
    <source>
        <dbReference type="ARBA" id="ARBA00022989"/>
    </source>
</evidence>
<keyword evidence="9" id="KW-1185">Reference proteome</keyword>
<keyword evidence="6" id="KW-0813">Transport</keyword>
<dbReference type="InterPro" id="IPR052902">
    <property type="entry name" value="ABC-2_transporter"/>
</dbReference>
<dbReference type="AlphaFoldDB" id="A0A4R0K5M1"/>
<protein>
    <recommendedName>
        <fullName evidence="6">Transport permease protein</fullName>
    </recommendedName>
</protein>
<reference evidence="8 9" key="1">
    <citation type="submission" date="2019-02" db="EMBL/GenBank/DDBJ databases">
        <title>Kribbella capetownensis sp. nov. and Kribbella speibonae sp. nov., isolated from soil.</title>
        <authorList>
            <person name="Curtis S.M."/>
            <person name="Norton I."/>
            <person name="Everest G.J."/>
            <person name="Meyers P.R."/>
        </authorList>
    </citation>
    <scope>NUCLEOTIDE SEQUENCE [LARGE SCALE GENOMIC DNA]</scope>
    <source>
        <strain evidence="8 9">YM53</strain>
    </source>
</reference>
<keyword evidence="3 6" id="KW-1133">Transmembrane helix</keyword>
<dbReference type="PANTHER" id="PTHR43027:SF2">
    <property type="entry name" value="TRANSPORT PERMEASE PROTEIN"/>
    <property type="match status" value="1"/>
</dbReference>
<name>A0A4R0K5M1_9ACTN</name>
<evidence type="ECO:0000256" key="4">
    <source>
        <dbReference type="ARBA" id="ARBA00023136"/>
    </source>
</evidence>
<dbReference type="OrthoDB" id="3217868at2"/>
<evidence type="ECO:0000256" key="2">
    <source>
        <dbReference type="ARBA" id="ARBA00022692"/>
    </source>
</evidence>
<feature type="domain" description="ABC transmembrane type-2" evidence="7">
    <location>
        <begin position="35"/>
        <end position="261"/>
    </location>
</feature>
<evidence type="ECO:0000256" key="5">
    <source>
        <dbReference type="ARBA" id="ARBA00023251"/>
    </source>
</evidence>
<sequence>MTTTATVPAATPRGTASPFAAVLRTEARLFRREPGILFWTLGFPPVLLVILGSIPSFRKVDAGLGGLRLIDLYVPILVLVALIVTGLQTMPPVITGYRERGILRRMSATPVRPSALLIAQMGLNGATALVSALVCLTIGRLAFDVKLPQQAFGYALALLLTAAVALAIGALVTALAGTAKVASAIGSAVFFPSMFCAGVWLPVQNMPDVLRHIVEATPFGAAARALGQAAAGDWPAWSHLGVLAAWAIVLSAAAIRWFRWE</sequence>
<feature type="transmembrane region" description="Helical" evidence="6">
    <location>
        <begin position="151"/>
        <end position="174"/>
    </location>
</feature>
<feature type="transmembrane region" description="Helical" evidence="6">
    <location>
        <begin position="72"/>
        <end position="94"/>
    </location>
</feature>
<keyword evidence="6" id="KW-1003">Cell membrane</keyword>
<evidence type="ECO:0000313" key="8">
    <source>
        <dbReference type="EMBL" id="TCC50285.1"/>
    </source>
</evidence>
<dbReference type="PANTHER" id="PTHR43027">
    <property type="entry name" value="DOXORUBICIN RESISTANCE ABC TRANSPORTER PERMEASE PROTEIN DRRC-RELATED"/>
    <property type="match status" value="1"/>
</dbReference>
<feature type="transmembrane region" description="Helical" evidence="6">
    <location>
        <begin position="181"/>
        <end position="201"/>
    </location>
</feature>
<feature type="transmembrane region" description="Helical" evidence="6">
    <location>
        <begin position="36"/>
        <end position="57"/>
    </location>
</feature>
<evidence type="ECO:0000256" key="6">
    <source>
        <dbReference type="RuleBase" id="RU361157"/>
    </source>
</evidence>
<keyword evidence="2 6" id="KW-0812">Transmembrane</keyword>
<keyword evidence="4 6" id="KW-0472">Membrane</keyword>
<feature type="transmembrane region" description="Helical" evidence="6">
    <location>
        <begin position="236"/>
        <end position="258"/>
    </location>
</feature>
<evidence type="ECO:0000313" key="9">
    <source>
        <dbReference type="Proteomes" id="UP000293342"/>
    </source>
</evidence>
<dbReference type="Proteomes" id="UP000293342">
    <property type="component" value="Unassembled WGS sequence"/>
</dbReference>
<dbReference type="InterPro" id="IPR013525">
    <property type="entry name" value="ABC2_TM"/>
</dbReference>
<dbReference type="GO" id="GO:0046677">
    <property type="term" value="P:response to antibiotic"/>
    <property type="evidence" value="ECO:0007669"/>
    <property type="project" value="UniProtKB-KW"/>
</dbReference>
<keyword evidence="5" id="KW-0046">Antibiotic resistance</keyword>
<gene>
    <name evidence="8" type="ORF">E0H75_17895</name>
</gene>
<comment type="similarity">
    <text evidence="6">Belongs to the ABC-2 integral membrane protein family.</text>
</comment>
<organism evidence="8 9">
    <name type="scientific">Kribbella capetownensis</name>
    <dbReference type="NCBI Taxonomy" id="1572659"/>
    <lineage>
        <taxon>Bacteria</taxon>
        <taxon>Bacillati</taxon>
        <taxon>Actinomycetota</taxon>
        <taxon>Actinomycetes</taxon>
        <taxon>Propionibacteriales</taxon>
        <taxon>Kribbellaceae</taxon>
        <taxon>Kribbella</taxon>
    </lineage>
</organism>
<dbReference type="EMBL" id="SJKD01000003">
    <property type="protein sequence ID" value="TCC50285.1"/>
    <property type="molecule type" value="Genomic_DNA"/>
</dbReference>
<proteinExistence type="inferred from homology"/>
<dbReference type="PIRSF" id="PIRSF006648">
    <property type="entry name" value="DrrB"/>
    <property type="match status" value="1"/>
</dbReference>
<feature type="transmembrane region" description="Helical" evidence="6">
    <location>
        <begin position="115"/>
        <end position="139"/>
    </location>
</feature>
<comment type="caution">
    <text evidence="8">The sequence shown here is derived from an EMBL/GenBank/DDBJ whole genome shotgun (WGS) entry which is preliminary data.</text>
</comment>
<dbReference type="Pfam" id="PF01061">
    <property type="entry name" value="ABC2_membrane"/>
    <property type="match status" value="1"/>
</dbReference>
<evidence type="ECO:0000256" key="1">
    <source>
        <dbReference type="ARBA" id="ARBA00004141"/>
    </source>
</evidence>
<dbReference type="InterPro" id="IPR047817">
    <property type="entry name" value="ABC2_TM_bact-type"/>
</dbReference>
<dbReference type="PROSITE" id="PS51012">
    <property type="entry name" value="ABC_TM2"/>
    <property type="match status" value="1"/>
</dbReference>
<dbReference type="GO" id="GO:0140359">
    <property type="term" value="F:ABC-type transporter activity"/>
    <property type="evidence" value="ECO:0007669"/>
    <property type="project" value="InterPro"/>
</dbReference>
<dbReference type="GO" id="GO:0043190">
    <property type="term" value="C:ATP-binding cassette (ABC) transporter complex"/>
    <property type="evidence" value="ECO:0007669"/>
    <property type="project" value="InterPro"/>
</dbReference>
<accession>A0A4R0K5M1</accession>